<dbReference type="AlphaFoldDB" id="A0A2K8NVI1"/>
<evidence type="ECO:0000256" key="10">
    <source>
        <dbReference type="HAMAP-Rule" id="MF_01037"/>
    </source>
</evidence>
<evidence type="ECO:0000256" key="4">
    <source>
        <dbReference type="ARBA" id="ARBA00022630"/>
    </source>
</evidence>
<keyword evidence="4 10" id="KW-0285">Flavoprotein</keyword>
<dbReference type="InterPro" id="IPR002218">
    <property type="entry name" value="MnmG-rel"/>
</dbReference>
<keyword evidence="6 10" id="KW-0819">tRNA processing</keyword>
<protein>
    <recommendedName>
        <fullName evidence="10">Methylenetetrahydrofolate--tRNA-(uracil-5-)-methyltransferase TrmFO</fullName>
        <ecNumber evidence="10">2.1.1.74</ecNumber>
    </recommendedName>
    <alternativeName>
        <fullName evidence="10">Folate-dependent tRNA (uracil-5-)-methyltransferase</fullName>
    </alternativeName>
    <alternativeName>
        <fullName evidence="10">Folate-dependent tRNA(M-5-U54)-methyltransferase</fullName>
    </alternativeName>
</protein>
<dbReference type="GO" id="GO:0002098">
    <property type="term" value="P:tRNA wobble uridine modification"/>
    <property type="evidence" value="ECO:0007669"/>
    <property type="project" value="TreeGrafter"/>
</dbReference>
<dbReference type="InterPro" id="IPR036188">
    <property type="entry name" value="FAD/NAD-bd_sf"/>
</dbReference>
<dbReference type="GO" id="GO:0005829">
    <property type="term" value="C:cytosol"/>
    <property type="evidence" value="ECO:0007669"/>
    <property type="project" value="TreeGrafter"/>
</dbReference>
<comment type="catalytic activity">
    <reaction evidence="10">
        <text>uridine(54) in tRNA + (6R)-5,10-methylene-5,6,7,8-tetrahydrofolate + NADPH + H(+) = 5-methyluridine(54) in tRNA + (6S)-5,6,7,8-tetrahydrofolate + NADP(+)</text>
        <dbReference type="Rhea" id="RHEA:62372"/>
        <dbReference type="Rhea" id="RHEA-COMP:10167"/>
        <dbReference type="Rhea" id="RHEA-COMP:10193"/>
        <dbReference type="ChEBI" id="CHEBI:15378"/>
        <dbReference type="ChEBI" id="CHEBI:15636"/>
        <dbReference type="ChEBI" id="CHEBI:57453"/>
        <dbReference type="ChEBI" id="CHEBI:57783"/>
        <dbReference type="ChEBI" id="CHEBI:58349"/>
        <dbReference type="ChEBI" id="CHEBI:65315"/>
        <dbReference type="ChEBI" id="CHEBI:74447"/>
        <dbReference type="EC" id="2.1.1.74"/>
    </reaction>
</comment>
<evidence type="ECO:0000256" key="5">
    <source>
        <dbReference type="ARBA" id="ARBA00022679"/>
    </source>
</evidence>
<keyword evidence="7 10" id="KW-0274">FAD</keyword>
<dbReference type="STRING" id="1408435.GCA_000685885_01131"/>
<dbReference type="PANTHER" id="PTHR11806:SF2">
    <property type="entry name" value="METHYLENETETRAHYDROFOLATE--TRNA-(URACIL-5-)-METHYLTRANSFERASE TRMFO"/>
    <property type="match status" value="1"/>
</dbReference>
<dbReference type="GO" id="GO:0047151">
    <property type="term" value="F:tRNA (uracil(54)-C5)-methyltransferase activity, 5,10-methylenetetrahydrofolate-dependent"/>
    <property type="evidence" value="ECO:0007669"/>
    <property type="project" value="UniProtKB-UniRule"/>
</dbReference>
<dbReference type="Gene3D" id="3.50.50.60">
    <property type="entry name" value="FAD/NAD(P)-binding domain"/>
    <property type="match status" value="2"/>
</dbReference>
<evidence type="ECO:0000259" key="11">
    <source>
        <dbReference type="Pfam" id="PF01134"/>
    </source>
</evidence>
<evidence type="ECO:0000256" key="3">
    <source>
        <dbReference type="ARBA" id="ARBA00022603"/>
    </source>
</evidence>
<dbReference type="NCBIfam" id="NF003739">
    <property type="entry name" value="PRK05335.1"/>
    <property type="match status" value="1"/>
</dbReference>
<dbReference type="Proteomes" id="UP000231896">
    <property type="component" value="Chromosome"/>
</dbReference>
<dbReference type="EMBL" id="CP024964">
    <property type="protein sequence ID" value="ATZ17855.1"/>
    <property type="molecule type" value="Genomic_DNA"/>
</dbReference>
<dbReference type="InterPro" id="IPR040131">
    <property type="entry name" value="MnmG_N"/>
</dbReference>
<accession>A0A2K8NVI1</accession>
<comment type="cofactor">
    <cofactor evidence="1 10">
        <name>FAD</name>
        <dbReference type="ChEBI" id="CHEBI:57692"/>
    </cofactor>
</comment>
<comment type="similarity">
    <text evidence="10">Belongs to the MnmG family. TrmFO subfamily.</text>
</comment>
<organism evidence="12 13">
    <name type="scientific">Mesoplasma melaleucae</name>
    <dbReference type="NCBI Taxonomy" id="81459"/>
    <lineage>
        <taxon>Bacteria</taxon>
        <taxon>Bacillati</taxon>
        <taxon>Mycoplasmatota</taxon>
        <taxon>Mollicutes</taxon>
        <taxon>Entomoplasmatales</taxon>
        <taxon>Entomoplasmataceae</taxon>
        <taxon>Mesoplasma</taxon>
    </lineage>
</organism>
<keyword evidence="5 10" id="KW-0808">Transferase</keyword>
<comment type="function">
    <text evidence="10">Catalyzes the folate-dependent formation of 5-methyl-uridine at position 54 (M-5-U54) in all tRNAs.</text>
</comment>
<evidence type="ECO:0000256" key="8">
    <source>
        <dbReference type="ARBA" id="ARBA00022857"/>
    </source>
</evidence>
<evidence type="ECO:0000256" key="2">
    <source>
        <dbReference type="ARBA" id="ARBA00022490"/>
    </source>
</evidence>
<evidence type="ECO:0000256" key="6">
    <source>
        <dbReference type="ARBA" id="ARBA00022694"/>
    </source>
</evidence>
<gene>
    <name evidence="12" type="primary">gid</name>
    <name evidence="10" type="synonym">trmFO</name>
    <name evidence="12" type="ORF">EMELA_v1c02820</name>
</gene>
<evidence type="ECO:0000256" key="9">
    <source>
        <dbReference type="ARBA" id="ARBA00023027"/>
    </source>
</evidence>
<name>A0A2K8NVI1_9MOLU</name>
<dbReference type="SUPFAM" id="SSF51905">
    <property type="entry name" value="FAD/NAD(P)-binding domain"/>
    <property type="match status" value="1"/>
</dbReference>
<keyword evidence="2 10" id="KW-0963">Cytoplasm</keyword>
<evidence type="ECO:0000256" key="7">
    <source>
        <dbReference type="ARBA" id="ARBA00022827"/>
    </source>
</evidence>
<evidence type="ECO:0000313" key="12">
    <source>
        <dbReference type="EMBL" id="ATZ17855.1"/>
    </source>
</evidence>
<dbReference type="HAMAP" id="MF_01037">
    <property type="entry name" value="TrmFO"/>
    <property type="match status" value="1"/>
</dbReference>
<evidence type="ECO:0000256" key="1">
    <source>
        <dbReference type="ARBA" id="ARBA00001974"/>
    </source>
</evidence>
<comment type="subcellular location">
    <subcellularLocation>
        <location evidence="10">Cytoplasm</location>
    </subcellularLocation>
</comment>
<dbReference type="OrthoDB" id="9803114at2"/>
<dbReference type="GO" id="GO:0030488">
    <property type="term" value="P:tRNA methylation"/>
    <property type="evidence" value="ECO:0007669"/>
    <property type="project" value="TreeGrafter"/>
</dbReference>
<dbReference type="GO" id="GO:0050660">
    <property type="term" value="F:flavin adenine dinucleotide binding"/>
    <property type="evidence" value="ECO:0007669"/>
    <property type="project" value="UniProtKB-UniRule"/>
</dbReference>
<dbReference type="InterPro" id="IPR004417">
    <property type="entry name" value="TrmFO"/>
</dbReference>
<keyword evidence="9 10" id="KW-0520">NAD</keyword>
<feature type="binding site" evidence="10">
    <location>
        <begin position="9"/>
        <end position="14"/>
    </location>
    <ligand>
        <name>FAD</name>
        <dbReference type="ChEBI" id="CHEBI:57692"/>
    </ligand>
</feature>
<dbReference type="RefSeq" id="WP_028124409.1">
    <property type="nucleotide sequence ID" value="NZ_CP024964.1"/>
</dbReference>
<dbReference type="NCBIfam" id="TIGR00137">
    <property type="entry name" value="gid_trmFO"/>
    <property type="match status" value="1"/>
</dbReference>
<comment type="catalytic activity">
    <reaction evidence="10">
        <text>uridine(54) in tRNA + (6R)-5,10-methylene-5,6,7,8-tetrahydrofolate + NADH + H(+) = 5-methyluridine(54) in tRNA + (6S)-5,6,7,8-tetrahydrofolate + NAD(+)</text>
        <dbReference type="Rhea" id="RHEA:16873"/>
        <dbReference type="Rhea" id="RHEA-COMP:10167"/>
        <dbReference type="Rhea" id="RHEA-COMP:10193"/>
        <dbReference type="ChEBI" id="CHEBI:15378"/>
        <dbReference type="ChEBI" id="CHEBI:15636"/>
        <dbReference type="ChEBI" id="CHEBI:57453"/>
        <dbReference type="ChEBI" id="CHEBI:57540"/>
        <dbReference type="ChEBI" id="CHEBI:57945"/>
        <dbReference type="ChEBI" id="CHEBI:65315"/>
        <dbReference type="ChEBI" id="CHEBI:74447"/>
        <dbReference type="EC" id="2.1.1.74"/>
    </reaction>
</comment>
<dbReference type="EC" id="2.1.1.74" evidence="10"/>
<evidence type="ECO:0000313" key="13">
    <source>
        <dbReference type="Proteomes" id="UP000231896"/>
    </source>
</evidence>
<keyword evidence="8 10" id="KW-0521">NADP</keyword>
<dbReference type="PROSITE" id="PS51257">
    <property type="entry name" value="PROKAR_LIPOPROTEIN"/>
    <property type="match status" value="1"/>
</dbReference>
<reference evidence="12 13" key="1">
    <citation type="submission" date="2017-11" db="EMBL/GenBank/DDBJ databases">
        <title>Genome sequence of Entomoplasma melaleucae M1 (ATCC 49191).</title>
        <authorList>
            <person name="Lo W.-S."/>
            <person name="Gasparich G.E."/>
            <person name="Kuo C.-H."/>
        </authorList>
    </citation>
    <scope>NUCLEOTIDE SEQUENCE [LARGE SCALE GENOMIC DNA]</scope>
    <source>
        <strain evidence="12 13">M1</strain>
    </source>
</reference>
<keyword evidence="3 10" id="KW-0489">Methyltransferase</keyword>
<dbReference type="PANTHER" id="PTHR11806">
    <property type="entry name" value="GLUCOSE INHIBITED DIVISION PROTEIN A"/>
    <property type="match status" value="1"/>
</dbReference>
<dbReference type="Pfam" id="PF01134">
    <property type="entry name" value="GIDA"/>
    <property type="match status" value="1"/>
</dbReference>
<sequence>MQKEVNIIGAGLAGCEAAYLLANNGVKVNLYEVKSLIKNDIQKTNDLAELVCSNTLRSKSKKNAAGILKNEMQMLNSLVIQAAYENQIPGDDALSVDRFGFSKSITEKIKQHKNITLVDKEVTEIDYTKVTIIASGPLTTEKLGQNIEYITGNEKLFFLDASAPIITKDSIDFKHVYWASRHNDGKDGKYICIPLNEEQFNTFVEELRNAETVKLKSFEKEIYFRGCQPIEQIAKTSKKVLLNGPLSPNNLINENNQTPYAVVQLRQDDAIDSLYNFVGFQTNIKWPEQKRILQTLPGLVNLNIVRYGVMHKNYYINSPKLLNRAQQVKRNKNIFFAGQITGVEGYIESASSGILAGINLLAYLNNIKIEQPSRKTMLGALNFYITNPKHETLKPMKCNLGILDQQNKNAKSEFYSFEESAKEMQAFIKRINNFVKLGEINE</sequence>
<keyword evidence="13" id="KW-1185">Reference proteome</keyword>
<feature type="domain" description="MnmG N-terminal" evidence="11">
    <location>
        <begin position="5"/>
        <end position="367"/>
    </location>
</feature>
<proteinExistence type="inferred from homology"/>
<dbReference type="KEGG" id="eml:EMELA_v1c02820"/>